<dbReference type="RefSeq" id="WP_100509153.1">
    <property type="nucleotide sequence ID" value="NZ_CADILE010000014.1"/>
</dbReference>
<reference evidence="3 4" key="1">
    <citation type="submission" date="2020-04" db="EMBL/GenBank/DDBJ databases">
        <authorList>
            <person name="De Canck E."/>
        </authorList>
    </citation>
    <scope>NUCLEOTIDE SEQUENCE [LARGE SCALE GENOMIC DNA]</scope>
    <source>
        <strain evidence="3 4">LMG 3328</strain>
    </source>
</reference>
<feature type="transmembrane region" description="Helical" evidence="2">
    <location>
        <begin position="6"/>
        <end position="27"/>
    </location>
</feature>
<feature type="compositionally biased region" description="Basic and acidic residues" evidence="1">
    <location>
        <begin position="33"/>
        <end position="44"/>
    </location>
</feature>
<evidence type="ECO:0000313" key="3">
    <source>
        <dbReference type="EMBL" id="CAB3903860.1"/>
    </source>
</evidence>
<evidence type="ECO:0000256" key="1">
    <source>
        <dbReference type="SAM" id="MobiDB-lite"/>
    </source>
</evidence>
<keyword evidence="2" id="KW-0472">Membrane</keyword>
<dbReference type="Proteomes" id="UP000494122">
    <property type="component" value="Unassembled WGS sequence"/>
</dbReference>
<dbReference type="EMBL" id="CADILE010000014">
    <property type="protein sequence ID" value="CAB3903860.1"/>
    <property type="molecule type" value="Genomic_DNA"/>
</dbReference>
<accession>A0A2M9GT19</accession>
<organism evidence="3 4">
    <name type="scientific">Achromobacter ruhlandii</name>
    <dbReference type="NCBI Taxonomy" id="72557"/>
    <lineage>
        <taxon>Bacteria</taxon>
        <taxon>Pseudomonadati</taxon>
        <taxon>Pseudomonadota</taxon>
        <taxon>Betaproteobacteria</taxon>
        <taxon>Burkholderiales</taxon>
        <taxon>Alcaligenaceae</taxon>
        <taxon>Achromobacter</taxon>
    </lineage>
</organism>
<evidence type="ECO:0000256" key="2">
    <source>
        <dbReference type="SAM" id="Phobius"/>
    </source>
</evidence>
<evidence type="ECO:0008006" key="5">
    <source>
        <dbReference type="Google" id="ProtNLM"/>
    </source>
</evidence>
<feature type="region of interest" description="Disordered" evidence="1">
    <location>
        <begin position="31"/>
        <end position="69"/>
    </location>
</feature>
<evidence type="ECO:0000313" key="4">
    <source>
        <dbReference type="Proteomes" id="UP000494122"/>
    </source>
</evidence>
<name>A0A2M9GT19_9BURK</name>
<protein>
    <recommendedName>
        <fullName evidence="5">DUF2681 domain-containing protein</fullName>
    </recommendedName>
</protein>
<keyword evidence="2" id="KW-1133">Transmembrane helix</keyword>
<proteinExistence type="predicted"/>
<sequence length="88" mass="9798">MPAFLQRIWGYVIAALAAIAAVALAHLRGRSAGRVDERRERNDQINEQAAQARQEVRNVQDDVARKDDDAITDRLKSGWVRRSGSRGG</sequence>
<dbReference type="AlphaFoldDB" id="A0A2M9GT19"/>
<keyword evidence="2" id="KW-0812">Transmembrane</keyword>
<gene>
    <name evidence="3" type="ORF">LMG3328_04437</name>
</gene>
<feature type="compositionally biased region" description="Basic and acidic residues" evidence="1">
    <location>
        <begin position="54"/>
        <end position="69"/>
    </location>
</feature>